<dbReference type="OrthoDB" id="281647at2"/>
<comment type="caution">
    <text evidence="1">The sequence shown here is derived from an EMBL/GenBank/DDBJ whole genome shotgun (WGS) entry which is preliminary data.</text>
</comment>
<dbReference type="Proteomes" id="UP000315010">
    <property type="component" value="Unassembled WGS sequence"/>
</dbReference>
<reference evidence="1 2" key="1">
    <citation type="submission" date="2019-02" db="EMBL/GenBank/DDBJ databases">
        <title>Deep-cultivation of Planctomycetes and their phenomic and genomic characterization uncovers novel biology.</title>
        <authorList>
            <person name="Wiegand S."/>
            <person name="Jogler M."/>
            <person name="Boedeker C."/>
            <person name="Pinto D."/>
            <person name="Vollmers J."/>
            <person name="Rivas-Marin E."/>
            <person name="Kohn T."/>
            <person name="Peeters S.H."/>
            <person name="Heuer A."/>
            <person name="Rast P."/>
            <person name="Oberbeckmann S."/>
            <person name="Bunk B."/>
            <person name="Jeske O."/>
            <person name="Meyerdierks A."/>
            <person name="Storesund J.E."/>
            <person name="Kallscheuer N."/>
            <person name="Luecker S."/>
            <person name="Lage O.M."/>
            <person name="Pohl T."/>
            <person name="Merkel B.J."/>
            <person name="Hornburger P."/>
            <person name="Mueller R.-W."/>
            <person name="Bruemmer F."/>
            <person name="Labrenz M."/>
            <person name="Spormann A.M."/>
            <person name="Op Den Camp H."/>
            <person name="Overmann J."/>
            <person name="Amann R."/>
            <person name="Jetten M.S.M."/>
            <person name="Mascher T."/>
            <person name="Medema M.H."/>
            <person name="Devos D.P."/>
            <person name="Kaster A.-K."/>
            <person name="Ovreas L."/>
            <person name="Rohde M."/>
            <person name="Galperin M.Y."/>
            <person name="Jogler C."/>
        </authorList>
    </citation>
    <scope>NUCLEOTIDE SEQUENCE [LARGE SCALE GENOMIC DNA]</scope>
    <source>
        <strain evidence="1 2">CA13</strain>
    </source>
</reference>
<keyword evidence="2" id="KW-1185">Reference proteome</keyword>
<sequence>MSVRRKRRIGFSLMEMIIATAVLAGSGAALFALVGQASQLARRAEERTVALQFAQSVLDEYLAMQTEIESDSEGTFESDPRWNYKVETFDIEASKTIEASQTPSTLKRIVVSIYRADENGGLSVTDSDSAIVRLVRWNHARAEMVADDGLMAEPELP</sequence>
<dbReference type="EMBL" id="SJPJ01000001">
    <property type="protein sequence ID" value="TWT80833.1"/>
    <property type="molecule type" value="Genomic_DNA"/>
</dbReference>
<evidence type="ECO:0000313" key="1">
    <source>
        <dbReference type="EMBL" id="TWT80833.1"/>
    </source>
</evidence>
<evidence type="ECO:0000313" key="2">
    <source>
        <dbReference type="Proteomes" id="UP000315010"/>
    </source>
</evidence>
<gene>
    <name evidence="1" type="ORF">CA13_22790</name>
</gene>
<name>A0A5C5Z2J2_9BACT</name>
<dbReference type="AlphaFoldDB" id="A0A5C5Z2J2"/>
<organism evidence="1 2">
    <name type="scientific">Novipirellula herctigrandis</name>
    <dbReference type="NCBI Taxonomy" id="2527986"/>
    <lineage>
        <taxon>Bacteria</taxon>
        <taxon>Pseudomonadati</taxon>
        <taxon>Planctomycetota</taxon>
        <taxon>Planctomycetia</taxon>
        <taxon>Pirellulales</taxon>
        <taxon>Pirellulaceae</taxon>
        <taxon>Novipirellula</taxon>
    </lineage>
</organism>
<proteinExistence type="predicted"/>
<dbReference type="RefSeq" id="WP_146396090.1">
    <property type="nucleotide sequence ID" value="NZ_SJPJ01000001.1"/>
</dbReference>
<protein>
    <submittedName>
        <fullName evidence="1">Uncharacterized protein</fullName>
    </submittedName>
</protein>
<accession>A0A5C5Z2J2</accession>